<keyword evidence="2" id="KW-1185">Reference proteome</keyword>
<evidence type="ECO:0000313" key="1">
    <source>
        <dbReference type="EMBL" id="MFC0514474.1"/>
    </source>
</evidence>
<reference evidence="1 2" key="1">
    <citation type="submission" date="2024-09" db="EMBL/GenBank/DDBJ databases">
        <authorList>
            <person name="Sun Q."/>
            <person name="Mori K."/>
        </authorList>
    </citation>
    <scope>NUCLEOTIDE SEQUENCE [LARGE SCALE GENOMIC DNA]</scope>
    <source>
        <strain evidence="1 2">NCAIM B.02415</strain>
    </source>
</reference>
<dbReference type="EMBL" id="JBHLTS010000020">
    <property type="protein sequence ID" value="MFC0514474.1"/>
    <property type="molecule type" value="Genomic_DNA"/>
</dbReference>
<dbReference type="InterPro" id="IPR046230">
    <property type="entry name" value="DUF6263"/>
</dbReference>
<accession>A0ABV6L4T1</accession>
<organism evidence="1 2">
    <name type="scientific">Mucilaginibacter angelicae</name>
    <dbReference type="NCBI Taxonomy" id="869718"/>
    <lineage>
        <taxon>Bacteria</taxon>
        <taxon>Pseudomonadati</taxon>
        <taxon>Bacteroidota</taxon>
        <taxon>Sphingobacteriia</taxon>
        <taxon>Sphingobacteriales</taxon>
        <taxon>Sphingobacteriaceae</taxon>
        <taxon>Mucilaginibacter</taxon>
    </lineage>
</organism>
<gene>
    <name evidence="1" type="ORF">ACFFGT_09690</name>
</gene>
<name>A0ABV6L4T1_9SPHI</name>
<proteinExistence type="predicted"/>
<comment type="caution">
    <text evidence="1">The sequence shown here is derived from an EMBL/GenBank/DDBJ whole genome shotgun (WGS) entry which is preliminary data.</text>
</comment>
<protein>
    <submittedName>
        <fullName evidence="1">DUF6263 family protein</fullName>
    </submittedName>
</protein>
<sequence>MKLKYTLPIILAIAFCGCKQNNESVLLRLKYKKGEEKTFTLDQNASRAGAMEMHNQIVIAFLVDSVTSDGNYIMTARLKGIKMDSKAGELVEHYDSHDKSTDMDENAQAMDKTLEPAFSAYYDISVNDRGNVVSPFKTSVIGADAPIDMSEIQLIYPEHKVKVGDHWTGSRKNKLLSTVNQYTYTISDITPERVIIKVNADIKGIKALTGDMKAEGEYVIDKANGQLISSRIDVPAKMDLRAVLSVSVE</sequence>
<evidence type="ECO:0000313" key="2">
    <source>
        <dbReference type="Proteomes" id="UP001589828"/>
    </source>
</evidence>
<dbReference type="Proteomes" id="UP001589828">
    <property type="component" value="Unassembled WGS sequence"/>
</dbReference>
<dbReference type="RefSeq" id="WP_377022319.1">
    <property type="nucleotide sequence ID" value="NZ_JBHLTS010000020.1"/>
</dbReference>
<dbReference type="PROSITE" id="PS51257">
    <property type="entry name" value="PROKAR_LIPOPROTEIN"/>
    <property type="match status" value="1"/>
</dbReference>
<dbReference type="Pfam" id="PF19777">
    <property type="entry name" value="DUF6263"/>
    <property type="match status" value="1"/>
</dbReference>